<organism evidence="3 4">
    <name type="scientific">Kordiimonas sediminis</name>
    <dbReference type="NCBI Taxonomy" id="1735581"/>
    <lineage>
        <taxon>Bacteria</taxon>
        <taxon>Pseudomonadati</taxon>
        <taxon>Pseudomonadota</taxon>
        <taxon>Alphaproteobacteria</taxon>
        <taxon>Kordiimonadales</taxon>
        <taxon>Kordiimonadaceae</taxon>
        <taxon>Kordiimonas</taxon>
    </lineage>
</organism>
<dbReference type="InterPro" id="IPR004398">
    <property type="entry name" value="RNA_MeTrfase_RsmD"/>
</dbReference>
<keyword evidence="1 3" id="KW-0489">Methyltransferase</keyword>
<accession>A0A919E5W0</accession>
<dbReference type="SUPFAM" id="SSF53335">
    <property type="entry name" value="S-adenosyl-L-methionine-dependent methyltransferases"/>
    <property type="match status" value="1"/>
</dbReference>
<dbReference type="PROSITE" id="PS00092">
    <property type="entry name" value="N6_MTASE"/>
    <property type="match status" value="1"/>
</dbReference>
<dbReference type="GO" id="GO:0008168">
    <property type="term" value="F:methyltransferase activity"/>
    <property type="evidence" value="ECO:0007669"/>
    <property type="project" value="UniProtKB-KW"/>
</dbReference>
<evidence type="ECO:0000313" key="3">
    <source>
        <dbReference type="EMBL" id="GHF17096.1"/>
    </source>
</evidence>
<dbReference type="Gene3D" id="3.40.50.150">
    <property type="entry name" value="Vaccinia Virus protein VP39"/>
    <property type="match status" value="1"/>
</dbReference>
<dbReference type="GO" id="GO:0031167">
    <property type="term" value="P:rRNA methylation"/>
    <property type="evidence" value="ECO:0007669"/>
    <property type="project" value="InterPro"/>
</dbReference>
<proteinExistence type="predicted"/>
<dbReference type="InterPro" id="IPR002052">
    <property type="entry name" value="DNA_methylase_N6_adenine_CS"/>
</dbReference>
<evidence type="ECO:0000256" key="2">
    <source>
        <dbReference type="ARBA" id="ARBA00022679"/>
    </source>
</evidence>
<dbReference type="CDD" id="cd02440">
    <property type="entry name" value="AdoMet_MTases"/>
    <property type="match status" value="1"/>
</dbReference>
<dbReference type="Pfam" id="PF03602">
    <property type="entry name" value="Cons_hypoth95"/>
    <property type="match status" value="1"/>
</dbReference>
<dbReference type="RefSeq" id="WP_191250374.1">
    <property type="nucleotide sequence ID" value="NZ_BNCI01000001.1"/>
</dbReference>
<dbReference type="EMBL" id="BNCI01000001">
    <property type="protein sequence ID" value="GHF17096.1"/>
    <property type="molecule type" value="Genomic_DNA"/>
</dbReference>
<comment type="caution">
    <text evidence="3">The sequence shown here is derived from an EMBL/GenBank/DDBJ whole genome shotgun (WGS) entry which is preliminary data.</text>
</comment>
<dbReference type="NCBIfam" id="TIGR00095">
    <property type="entry name" value="16S rRNA (guanine(966)-N(2))-methyltransferase RsmD"/>
    <property type="match status" value="1"/>
</dbReference>
<dbReference type="InterPro" id="IPR029063">
    <property type="entry name" value="SAM-dependent_MTases_sf"/>
</dbReference>
<dbReference type="PANTHER" id="PTHR43542:SF1">
    <property type="entry name" value="METHYLTRANSFERASE"/>
    <property type="match status" value="1"/>
</dbReference>
<dbReference type="PANTHER" id="PTHR43542">
    <property type="entry name" value="METHYLTRANSFERASE"/>
    <property type="match status" value="1"/>
</dbReference>
<dbReference type="Proteomes" id="UP000630923">
    <property type="component" value="Unassembled WGS sequence"/>
</dbReference>
<reference evidence="3" key="1">
    <citation type="journal article" date="2014" name="Int. J. Syst. Evol. Microbiol.">
        <title>Complete genome sequence of Corynebacterium casei LMG S-19264T (=DSM 44701T), isolated from a smear-ripened cheese.</title>
        <authorList>
            <consortium name="US DOE Joint Genome Institute (JGI-PGF)"/>
            <person name="Walter F."/>
            <person name="Albersmeier A."/>
            <person name="Kalinowski J."/>
            <person name="Ruckert C."/>
        </authorList>
    </citation>
    <scope>NUCLEOTIDE SEQUENCE</scope>
    <source>
        <strain evidence="3">KCTC 42590</strain>
    </source>
</reference>
<dbReference type="AlphaFoldDB" id="A0A919E5W0"/>
<sequence>MTRIIAGKNRGRKLIVPTGQDIRPTTDRMRERVFSMVMHARYPDLYGAKVADLFAGTGAMGLEALSRGADHVTFVEKSSESLKCLESNIKALDAAPSSTVLRTRATSLPPASEPFDIIFMDPPYRRDLVTPTLEHLLEQNWIGDATLIICELATDDTSDIPAPLTIIDERAQGQQRMLFLQRAQHTE</sequence>
<protein>
    <submittedName>
        <fullName evidence="3">DNA methyltransferase</fullName>
    </submittedName>
</protein>
<name>A0A919E5W0_9PROT</name>
<evidence type="ECO:0000313" key="4">
    <source>
        <dbReference type="Proteomes" id="UP000630923"/>
    </source>
</evidence>
<keyword evidence="2" id="KW-0808">Transferase</keyword>
<evidence type="ECO:0000256" key="1">
    <source>
        <dbReference type="ARBA" id="ARBA00022603"/>
    </source>
</evidence>
<keyword evidence="4" id="KW-1185">Reference proteome</keyword>
<reference evidence="3" key="2">
    <citation type="submission" date="2020-09" db="EMBL/GenBank/DDBJ databases">
        <authorList>
            <person name="Sun Q."/>
            <person name="Kim S."/>
        </authorList>
    </citation>
    <scope>NUCLEOTIDE SEQUENCE</scope>
    <source>
        <strain evidence="3">KCTC 42590</strain>
    </source>
</reference>
<gene>
    <name evidence="3" type="ORF">GCM10017044_09320</name>
</gene>
<dbReference type="GO" id="GO:0003676">
    <property type="term" value="F:nucleic acid binding"/>
    <property type="evidence" value="ECO:0007669"/>
    <property type="project" value="InterPro"/>
</dbReference>
<dbReference type="PIRSF" id="PIRSF004553">
    <property type="entry name" value="CHP00095"/>
    <property type="match status" value="1"/>
</dbReference>